<dbReference type="AlphaFoldDB" id="A0A2L0EYT4"/>
<sequence length="32" mass="3672">MHGPQIASRIGLDAIRGRCRHFAAWLARIERL</sequence>
<evidence type="ECO:0000313" key="2">
    <source>
        <dbReference type="Proteomes" id="UP000238348"/>
    </source>
</evidence>
<organism evidence="1 2">
    <name type="scientific">Sorangium cellulosum</name>
    <name type="common">Polyangium cellulosum</name>
    <dbReference type="NCBI Taxonomy" id="56"/>
    <lineage>
        <taxon>Bacteria</taxon>
        <taxon>Pseudomonadati</taxon>
        <taxon>Myxococcota</taxon>
        <taxon>Polyangia</taxon>
        <taxon>Polyangiales</taxon>
        <taxon>Polyangiaceae</taxon>
        <taxon>Sorangium</taxon>
    </lineage>
</organism>
<accession>A0A2L0EYT4</accession>
<name>A0A2L0EYT4_SORCE</name>
<reference evidence="1 2" key="1">
    <citation type="submission" date="2015-09" db="EMBL/GenBank/DDBJ databases">
        <title>Sorangium comparison.</title>
        <authorList>
            <person name="Zaburannyi N."/>
            <person name="Bunk B."/>
            <person name="Overmann J."/>
            <person name="Mueller R."/>
        </authorList>
    </citation>
    <scope>NUCLEOTIDE SEQUENCE [LARGE SCALE GENOMIC DNA]</scope>
    <source>
        <strain evidence="1 2">So ce26</strain>
    </source>
</reference>
<evidence type="ECO:0008006" key="3">
    <source>
        <dbReference type="Google" id="ProtNLM"/>
    </source>
</evidence>
<evidence type="ECO:0000313" key="1">
    <source>
        <dbReference type="EMBL" id="AUX44435.1"/>
    </source>
</evidence>
<protein>
    <recommendedName>
        <fullName evidence="3">DUF4276 family protein</fullName>
    </recommendedName>
</protein>
<proteinExistence type="predicted"/>
<gene>
    <name evidence="1" type="ORF">SOCE26_058990</name>
</gene>
<dbReference type="EMBL" id="CP012673">
    <property type="protein sequence ID" value="AUX44435.1"/>
    <property type="molecule type" value="Genomic_DNA"/>
</dbReference>
<dbReference type="Proteomes" id="UP000238348">
    <property type="component" value="Chromosome"/>
</dbReference>